<keyword evidence="2" id="KW-1185">Reference proteome</keyword>
<dbReference type="Proteomes" id="UP000054538">
    <property type="component" value="Unassembled WGS sequence"/>
</dbReference>
<accession>A0A0D0BVE9</accession>
<dbReference type="InParanoid" id="A0A0D0BVE9"/>
<evidence type="ECO:0000313" key="2">
    <source>
        <dbReference type="Proteomes" id="UP000054538"/>
    </source>
</evidence>
<name>A0A0D0BVE9_9AGAM</name>
<dbReference type="AlphaFoldDB" id="A0A0D0BVE9"/>
<protein>
    <submittedName>
        <fullName evidence="1">Uncharacterized protein</fullName>
    </submittedName>
</protein>
<proteinExistence type="predicted"/>
<reference evidence="1 2" key="1">
    <citation type="submission" date="2014-04" db="EMBL/GenBank/DDBJ databases">
        <authorList>
            <consortium name="DOE Joint Genome Institute"/>
            <person name="Kuo A."/>
            <person name="Kohler A."/>
            <person name="Jargeat P."/>
            <person name="Nagy L.G."/>
            <person name="Floudas D."/>
            <person name="Copeland A."/>
            <person name="Barry K.W."/>
            <person name="Cichocki N."/>
            <person name="Veneault-Fourrey C."/>
            <person name="LaButti K."/>
            <person name="Lindquist E.A."/>
            <person name="Lipzen A."/>
            <person name="Lundell T."/>
            <person name="Morin E."/>
            <person name="Murat C."/>
            <person name="Sun H."/>
            <person name="Tunlid A."/>
            <person name="Henrissat B."/>
            <person name="Grigoriev I.V."/>
            <person name="Hibbett D.S."/>
            <person name="Martin F."/>
            <person name="Nordberg H.P."/>
            <person name="Cantor M.N."/>
            <person name="Hua S.X."/>
        </authorList>
    </citation>
    <scope>NUCLEOTIDE SEQUENCE [LARGE SCALE GENOMIC DNA]</scope>
    <source>
        <strain evidence="1 2">Ve08.2h10</strain>
    </source>
</reference>
<dbReference type="EMBL" id="KN828155">
    <property type="protein sequence ID" value="KIK75377.1"/>
    <property type="molecule type" value="Genomic_DNA"/>
</dbReference>
<gene>
    <name evidence="1" type="ORF">PAXRUDRAFT_173050</name>
</gene>
<evidence type="ECO:0000313" key="1">
    <source>
        <dbReference type="EMBL" id="KIK75377.1"/>
    </source>
</evidence>
<dbReference type="HOGENOM" id="CLU_016057_0_1_1"/>
<dbReference type="OrthoDB" id="2634326at2759"/>
<sequence length="343" mass="40434">MFPCWEFKPYLQLGNEHIQEFDAKVIAYCDLYIIMLPNADWILEPHCFQTEELCVRADGHFRYQDCFQWPQVYSEKFEYTVFIPNLQKRREKEDPSKMLWELWTPTEDDFKLIDPQYPFHIGKLKHSIYYNLYCLYDSAQEVIDQWKAKQEGKKDIMNSMDLHLCHLLNVLKHHPLIFPNVHMYVAELQCFLLDTLTHMLYVNDHQFALTYLDLPHHTNHDFMGCFTEDITTCECLFHASIPVWLVWSPQFTPQDMNIINVATITHPDHIMQKNFVHNDVITMFPTLHLGHGGTDCHFNSRRTFQAKVLDASDATSSIVIPQQSPVASDKNYNRAVIAQTTRD</sequence>
<organism evidence="1 2">
    <name type="scientific">Paxillus rubicundulus Ve08.2h10</name>
    <dbReference type="NCBI Taxonomy" id="930991"/>
    <lineage>
        <taxon>Eukaryota</taxon>
        <taxon>Fungi</taxon>
        <taxon>Dikarya</taxon>
        <taxon>Basidiomycota</taxon>
        <taxon>Agaricomycotina</taxon>
        <taxon>Agaricomycetes</taxon>
        <taxon>Agaricomycetidae</taxon>
        <taxon>Boletales</taxon>
        <taxon>Paxilineae</taxon>
        <taxon>Paxillaceae</taxon>
        <taxon>Paxillus</taxon>
    </lineage>
</organism>
<reference evidence="2" key="2">
    <citation type="submission" date="2015-01" db="EMBL/GenBank/DDBJ databases">
        <title>Evolutionary Origins and Diversification of the Mycorrhizal Mutualists.</title>
        <authorList>
            <consortium name="DOE Joint Genome Institute"/>
            <consortium name="Mycorrhizal Genomics Consortium"/>
            <person name="Kohler A."/>
            <person name="Kuo A."/>
            <person name="Nagy L.G."/>
            <person name="Floudas D."/>
            <person name="Copeland A."/>
            <person name="Barry K.W."/>
            <person name="Cichocki N."/>
            <person name="Veneault-Fourrey C."/>
            <person name="LaButti K."/>
            <person name="Lindquist E.A."/>
            <person name="Lipzen A."/>
            <person name="Lundell T."/>
            <person name="Morin E."/>
            <person name="Murat C."/>
            <person name="Riley R."/>
            <person name="Ohm R."/>
            <person name="Sun H."/>
            <person name="Tunlid A."/>
            <person name="Henrissat B."/>
            <person name="Grigoriev I.V."/>
            <person name="Hibbett D.S."/>
            <person name="Martin F."/>
        </authorList>
    </citation>
    <scope>NUCLEOTIDE SEQUENCE [LARGE SCALE GENOMIC DNA]</scope>
    <source>
        <strain evidence="2">Ve08.2h10</strain>
    </source>
</reference>